<evidence type="ECO:0000256" key="19">
    <source>
        <dbReference type="PROSITE-ProRule" id="PRU00958"/>
    </source>
</evidence>
<dbReference type="Pfam" id="PF02005">
    <property type="entry name" value="TRM"/>
    <property type="match status" value="2"/>
</dbReference>
<dbReference type="Gene3D" id="3.30.56.70">
    <property type="entry name" value="N2,N2-dimethylguanosine tRNA methyltransferase, C-terminal domain"/>
    <property type="match status" value="1"/>
</dbReference>
<dbReference type="FunFam" id="3.30.56.70:FF:000001">
    <property type="entry name" value="tRNA (guanine(26)-N(2))-dimethyltransferase"/>
    <property type="match status" value="1"/>
</dbReference>
<dbReference type="Gene3D" id="3.40.50.150">
    <property type="entry name" value="Vaccinia Virus protein VP39"/>
    <property type="match status" value="1"/>
</dbReference>
<dbReference type="FunFam" id="3.40.50.150:FF:000098">
    <property type="entry name" value="Trmt1-like isoform 1"/>
    <property type="match status" value="1"/>
</dbReference>
<dbReference type="GeneTree" id="ENSGT00530000063646"/>
<keyword evidence="13 19" id="KW-0694">RNA-binding</keyword>
<keyword evidence="7 19" id="KW-0949">S-adenosyl-L-methionine</keyword>
<evidence type="ECO:0000256" key="15">
    <source>
        <dbReference type="ARBA" id="ARBA00093188"/>
    </source>
</evidence>
<dbReference type="AlphaFoldDB" id="A0A8B9XQ41"/>
<evidence type="ECO:0000313" key="22">
    <source>
        <dbReference type="Ensembl" id="ENSBGRP00000025373.1"/>
    </source>
</evidence>
<dbReference type="PROSITE" id="PS00028">
    <property type="entry name" value="ZINC_FINGER_C2H2_1"/>
    <property type="match status" value="1"/>
</dbReference>
<evidence type="ECO:0000313" key="23">
    <source>
        <dbReference type="Proteomes" id="UP000694520"/>
    </source>
</evidence>
<dbReference type="PANTHER" id="PTHR10631">
    <property type="entry name" value="N 2 ,N 2 -DIMETHYLGUANOSINE TRNA METHYLTRANSFERASE"/>
    <property type="match status" value="1"/>
</dbReference>
<dbReference type="InterPro" id="IPR002905">
    <property type="entry name" value="Trm1"/>
</dbReference>
<keyword evidence="23" id="KW-1185">Reference proteome</keyword>
<keyword evidence="5 19" id="KW-0489">Methyltransferase</keyword>
<dbReference type="GO" id="GO:0000049">
    <property type="term" value="F:tRNA binding"/>
    <property type="evidence" value="ECO:0007669"/>
    <property type="project" value="UniProtKB-UniRule"/>
</dbReference>
<dbReference type="InterPro" id="IPR029063">
    <property type="entry name" value="SAM-dependent_MTases_sf"/>
</dbReference>
<dbReference type="SUPFAM" id="SSF53335">
    <property type="entry name" value="S-adenosyl-L-methionine-dependent methyltransferases"/>
    <property type="match status" value="1"/>
</dbReference>
<evidence type="ECO:0000256" key="7">
    <source>
        <dbReference type="ARBA" id="ARBA00022691"/>
    </source>
</evidence>
<dbReference type="Proteomes" id="UP000694520">
    <property type="component" value="Chromosome 14"/>
</dbReference>
<comment type="catalytic activity">
    <reaction evidence="15">
        <text>guanosine(27) in tRNA(Tyr) + 2 S-adenosyl-L-methionine = N(2)-dimethylguanosine(27) in tRNA(Tyr) + 2 S-adenosyl-L-homocysteine + 2 H(+)</text>
        <dbReference type="Rhea" id="RHEA:83895"/>
        <dbReference type="Rhea" id="RHEA-COMP:20240"/>
        <dbReference type="Rhea" id="RHEA-COMP:20241"/>
        <dbReference type="ChEBI" id="CHEBI:15378"/>
        <dbReference type="ChEBI" id="CHEBI:57856"/>
        <dbReference type="ChEBI" id="CHEBI:59789"/>
        <dbReference type="ChEBI" id="CHEBI:74269"/>
        <dbReference type="ChEBI" id="CHEBI:74513"/>
    </reaction>
    <physiologicalReaction direction="left-to-right" evidence="15">
        <dbReference type="Rhea" id="RHEA:83896"/>
    </physiologicalReaction>
</comment>
<gene>
    <name evidence="22" type="primary">TRMT1L</name>
</gene>
<evidence type="ECO:0000256" key="20">
    <source>
        <dbReference type="SAM" id="MobiDB-lite"/>
    </source>
</evidence>
<feature type="domain" description="C2H2-type" evidence="21">
    <location>
        <begin position="190"/>
        <end position="217"/>
    </location>
</feature>
<keyword evidence="2" id="KW-1017">Isopeptide bond</keyword>
<evidence type="ECO:0000259" key="21">
    <source>
        <dbReference type="PROSITE" id="PS50157"/>
    </source>
</evidence>
<evidence type="ECO:0000256" key="9">
    <source>
        <dbReference type="ARBA" id="ARBA00022723"/>
    </source>
</evidence>
<accession>A0A8B9XQ41</accession>
<evidence type="ECO:0000256" key="12">
    <source>
        <dbReference type="ARBA" id="ARBA00022843"/>
    </source>
</evidence>
<evidence type="ECO:0000256" key="16">
    <source>
        <dbReference type="ARBA" id="ARBA00093642"/>
    </source>
</evidence>
<evidence type="ECO:0000256" key="18">
    <source>
        <dbReference type="PROSITE-ProRule" id="PRU00042"/>
    </source>
</evidence>
<keyword evidence="9" id="KW-0479">Metal-binding</keyword>
<evidence type="ECO:0000256" key="2">
    <source>
        <dbReference type="ARBA" id="ARBA00022499"/>
    </source>
</evidence>
<keyword evidence="4 19" id="KW-0820">tRNA-binding</keyword>
<dbReference type="SMART" id="SM00355">
    <property type="entry name" value="ZnF_C2H2"/>
    <property type="match status" value="2"/>
</dbReference>
<dbReference type="PANTHER" id="PTHR10631:SF1">
    <property type="entry name" value="TRMT1-LIKE PROTEIN"/>
    <property type="match status" value="1"/>
</dbReference>
<evidence type="ECO:0000256" key="6">
    <source>
        <dbReference type="ARBA" id="ARBA00022679"/>
    </source>
</evidence>
<dbReference type="PROSITE" id="PS51626">
    <property type="entry name" value="SAM_MT_TRM1"/>
    <property type="match status" value="1"/>
</dbReference>
<dbReference type="GO" id="GO:0016423">
    <property type="term" value="F:tRNA (guanine) methyltransferase activity"/>
    <property type="evidence" value="ECO:0007669"/>
    <property type="project" value="InterPro"/>
</dbReference>
<dbReference type="PROSITE" id="PS50157">
    <property type="entry name" value="ZINC_FINGER_C2H2_2"/>
    <property type="match status" value="1"/>
</dbReference>
<evidence type="ECO:0000256" key="17">
    <source>
        <dbReference type="ARBA" id="ARBA00093671"/>
    </source>
</evidence>
<evidence type="ECO:0000256" key="5">
    <source>
        <dbReference type="ARBA" id="ARBA00022603"/>
    </source>
</evidence>
<evidence type="ECO:0000256" key="1">
    <source>
        <dbReference type="ARBA" id="ARBA00004604"/>
    </source>
</evidence>
<dbReference type="GO" id="GO:0008270">
    <property type="term" value="F:zinc ion binding"/>
    <property type="evidence" value="ECO:0007669"/>
    <property type="project" value="UniProtKB-KW"/>
</dbReference>
<comment type="subcellular location">
    <subcellularLocation>
        <location evidence="1">Nucleus</location>
        <location evidence="1">Nucleolus</location>
    </subcellularLocation>
</comment>
<reference evidence="22" key="2">
    <citation type="submission" date="2025-08" db="UniProtKB">
        <authorList>
            <consortium name="Ensembl"/>
        </authorList>
    </citation>
    <scope>IDENTIFICATION</scope>
</reference>
<evidence type="ECO:0000256" key="11">
    <source>
        <dbReference type="ARBA" id="ARBA00022833"/>
    </source>
</evidence>
<evidence type="ECO:0000256" key="3">
    <source>
        <dbReference type="ARBA" id="ARBA00022553"/>
    </source>
</evidence>
<evidence type="ECO:0000256" key="13">
    <source>
        <dbReference type="ARBA" id="ARBA00022884"/>
    </source>
</evidence>
<keyword evidence="6 19" id="KW-0808">Transferase</keyword>
<evidence type="ECO:0000256" key="14">
    <source>
        <dbReference type="ARBA" id="ARBA00023242"/>
    </source>
</evidence>
<sequence>MENMAEEELLPQEKEEVVQVPVPTPTPDSARVPAPAPDSAPVSASTPAPASAPTPASAPVPAPALAQASALSPSLASAPDEAESKRHISIQRQLADLEKLAFVTEGDCDSANSLNSDNLDAGNKQACPLCPKEKFRACNSHKLHRHLQNLHWKVSVEFEGYRMCICHLPCRPVKPNIIGEQISSKMGAHYHCIICSATITRRTDMLGHVRRHVNKGETKSRYIAASAAKPPKEILKEADTDVQVCPNYTVPQKTDSYFNPKMKLNRQLIFCTLAALAKERKPLECLDAFGATGIMGLQWAKHLGNAVKVTINDLNENSVTLIQENCHLNKLKVVVDSKEKEEREDILEEGEENLGNIKVTKMDANVLMHLRSFDFIHLDPFGTSVNYLDSAFRNIRNLGIVSVTSTDISSLYAKAQHVARRHYGCNIVRTEYYKELAARIVVAAVARAAARCNKGIEVLFAVALEHFVLVVVRVLRGPTSADETAKKIQYLIHCQWCEERIFQKDGNMVEENPYRQLPCNCHGSMPGKTAIELGPLWSSSLFNTGFLKRMLSESLHHGLDDIQTLIKTLIFESECTPQFSVHAPSNLNKQEECGVFIKTTDDTTTDSHSAQGKRKSNETTANLVKRQKTDVNTEHPPFYYNIHRHSIKGMNMPKLKKFLCYLSQAGFRVSRTHFDPMGVRTDAPLMQFKSILLKYSTPTYTGGQSEGHVQPASEDTLADRVEMSVNDKAEAGGCRRW</sequence>
<protein>
    <recommendedName>
        <fullName evidence="16">tRNA (guanine(27)-N(2))-dimethyltransferase</fullName>
    </recommendedName>
    <alternativeName>
        <fullName evidence="17">tRNA methyltransferase 1-like protein</fullName>
    </alternativeName>
</protein>
<evidence type="ECO:0000256" key="8">
    <source>
        <dbReference type="ARBA" id="ARBA00022694"/>
    </source>
</evidence>
<name>A0A8B9XQ41_BOSMU</name>
<dbReference type="GO" id="GO:0002940">
    <property type="term" value="P:tRNA N2-guanine methylation"/>
    <property type="evidence" value="ECO:0007669"/>
    <property type="project" value="TreeGrafter"/>
</dbReference>
<feature type="compositionally biased region" description="Acidic residues" evidence="20">
    <location>
        <begin position="1"/>
        <end position="10"/>
    </location>
</feature>
<keyword evidence="11" id="KW-0862">Zinc</keyword>
<dbReference type="Ensembl" id="ENSBGRT00000029284.1">
    <property type="protein sequence ID" value="ENSBGRP00000025373.1"/>
    <property type="gene ID" value="ENSBGRG00000015686.1"/>
</dbReference>
<proteinExistence type="inferred from homology"/>
<dbReference type="InterPro" id="IPR042296">
    <property type="entry name" value="tRNA_met_Trm1_C"/>
</dbReference>
<comment type="similarity">
    <text evidence="19">Belongs to the class I-like SAM-binding methyltransferase superfamily. Trm1 family.</text>
</comment>
<evidence type="ECO:0000256" key="10">
    <source>
        <dbReference type="ARBA" id="ARBA00022771"/>
    </source>
</evidence>
<reference evidence="22" key="3">
    <citation type="submission" date="2025-09" db="UniProtKB">
        <authorList>
            <consortium name="Ensembl"/>
        </authorList>
    </citation>
    <scope>IDENTIFICATION</scope>
</reference>
<dbReference type="GO" id="GO:0005730">
    <property type="term" value="C:nucleolus"/>
    <property type="evidence" value="ECO:0007669"/>
    <property type="project" value="UniProtKB-SubCell"/>
</dbReference>
<keyword evidence="12" id="KW-0832">Ubl conjugation</keyword>
<keyword evidence="10 18" id="KW-0863">Zinc-finger</keyword>
<dbReference type="InterPro" id="IPR013087">
    <property type="entry name" value="Znf_C2H2_type"/>
</dbReference>
<keyword evidence="3" id="KW-0597">Phosphoprotein</keyword>
<keyword evidence="14" id="KW-0539">Nucleus</keyword>
<keyword evidence="8 19" id="KW-0819">tRNA processing</keyword>
<feature type="compositionally biased region" description="Pro residues" evidence="20">
    <location>
        <begin position="50"/>
        <end position="62"/>
    </location>
</feature>
<reference evidence="22" key="1">
    <citation type="submission" date="2019-05" db="EMBL/GenBank/DDBJ databases">
        <authorList>
            <person name="Zhang S."/>
            <person name="Liu J."/>
        </authorList>
    </citation>
    <scope>NUCLEOTIDE SEQUENCE [LARGE SCALE GENOMIC DNA]</scope>
</reference>
<feature type="region of interest" description="Disordered" evidence="20">
    <location>
        <begin position="1"/>
        <end position="65"/>
    </location>
</feature>
<organism evidence="22 23">
    <name type="scientific">Bos mutus grunniens</name>
    <name type="common">Wild yak</name>
    <name type="synonym">Bos grunniens</name>
    <dbReference type="NCBI Taxonomy" id="30521"/>
    <lineage>
        <taxon>Eukaryota</taxon>
        <taxon>Metazoa</taxon>
        <taxon>Chordata</taxon>
        <taxon>Craniata</taxon>
        <taxon>Vertebrata</taxon>
        <taxon>Euteleostomi</taxon>
        <taxon>Mammalia</taxon>
        <taxon>Eutheria</taxon>
        <taxon>Laurasiatheria</taxon>
        <taxon>Artiodactyla</taxon>
        <taxon>Ruminantia</taxon>
        <taxon>Pecora</taxon>
        <taxon>Bovidae</taxon>
        <taxon>Bovinae</taxon>
        <taxon>Bos</taxon>
    </lineage>
</organism>
<feature type="compositionally biased region" description="Low complexity" evidence="20">
    <location>
        <begin position="27"/>
        <end position="49"/>
    </location>
</feature>
<feature type="region of interest" description="Disordered" evidence="20">
    <location>
        <begin position="602"/>
        <end position="621"/>
    </location>
</feature>
<evidence type="ECO:0000256" key="4">
    <source>
        <dbReference type="ARBA" id="ARBA00022555"/>
    </source>
</evidence>